<dbReference type="SMART" id="SM00448">
    <property type="entry name" value="REC"/>
    <property type="match status" value="1"/>
</dbReference>
<dbReference type="GO" id="GO:0006355">
    <property type="term" value="P:regulation of DNA-templated transcription"/>
    <property type="evidence" value="ECO:0007669"/>
    <property type="project" value="InterPro"/>
</dbReference>
<dbReference type="SMART" id="SM00421">
    <property type="entry name" value="HTH_LUXR"/>
    <property type="match status" value="1"/>
</dbReference>
<evidence type="ECO:0000256" key="7">
    <source>
        <dbReference type="PROSITE-ProRule" id="PRU00169"/>
    </source>
</evidence>
<keyword evidence="3" id="KW-0805">Transcription regulation</keyword>
<evidence type="ECO:0000313" key="10">
    <source>
        <dbReference type="EMBL" id="RDU22833.1"/>
    </source>
</evidence>
<reference evidence="10 11" key="1">
    <citation type="submission" date="2018-07" db="EMBL/GenBank/DDBJ databases">
        <title>Anaerosacharophilus polymeroproducens gen. nov. sp. nov., an anaerobic bacterium isolated from salt field.</title>
        <authorList>
            <person name="Kim W."/>
            <person name="Yang S.-H."/>
            <person name="Oh J."/>
            <person name="Lee J.-H."/>
            <person name="Kwon K.K."/>
        </authorList>
    </citation>
    <scope>NUCLEOTIDE SEQUENCE [LARGE SCALE GENOMIC DNA]</scope>
    <source>
        <strain evidence="10 11">MCWD5</strain>
    </source>
</reference>
<accession>A0A371ATD4</accession>
<name>A0A371ATD4_9FIRM</name>
<dbReference type="Proteomes" id="UP000255036">
    <property type="component" value="Unassembled WGS sequence"/>
</dbReference>
<dbReference type="GO" id="GO:0003677">
    <property type="term" value="F:DNA binding"/>
    <property type="evidence" value="ECO:0007669"/>
    <property type="project" value="UniProtKB-KW"/>
</dbReference>
<dbReference type="InterPro" id="IPR000792">
    <property type="entry name" value="Tscrpt_reg_LuxR_C"/>
</dbReference>
<evidence type="ECO:0000313" key="11">
    <source>
        <dbReference type="Proteomes" id="UP000255036"/>
    </source>
</evidence>
<dbReference type="Pfam" id="PF00072">
    <property type="entry name" value="Response_reg"/>
    <property type="match status" value="1"/>
</dbReference>
<evidence type="ECO:0000256" key="4">
    <source>
        <dbReference type="ARBA" id="ARBA00023125"/>
    </source>
</evidence>
<dbReference type="PRINTS" id="PR00038">
    <property type="entry name" value="HTHLUXR"/>
</dbReference>
<proteinExistence type="predicted"/>
<dbReference type="InterPro" id="IPR011006">
    <property type="entry name" value="CheY-like_superfamily"/>
</dbReference>
<dbReference type="SUPFAM" id="SSF46894">
    <property type="entry name" value="C-terminal effector domain of the bipartite response regulators"/>
    <property type="match status" value="1"/>
</dbReference>
<feature type="modified residue" description="4-aspartylphosphate" evidence="7">
    <location>
        <position position="53"/>
    </location>
</feature>
<keyword evidence="2 7" id="KW-0597">Phosphoprotein</keyword>
<gene>
    <name evidence="10" type="ORF">DWV06_12870</name>
</gene>
<dbReference type="OrthoDB" id="9779069at2"/>
<dbReference type="InterPro" id="IPR039420">
    <property type="entry name" value="WalR-like"/>
</dbReference>
<comment type="caution">
    <text evidence="10">The sequence shown here is derived from an EMBL/GenBank/DDBJ whole genome shotgun (WGS) entry which is preliminary data.</text>
</comment>
<dbReference type="InterPro" id="IPR001789">
    <property type="entry name" value="Sig_transdc_resp-reg_receiver"/>
</dbReference>
<protein>
    <recommendedName>
        <fullName evidence="1">Stage 0 sporulation protein A homolog</fullName>
    </recommendedName>
</protein>
<evidence type="ECO:0000256" key="2">
    <source>
        <dbReference type="ARBA" id="ARBA00022553"/>
    </source>
</evidence>
<dbReference type="Pfam" id="PF00196">
    <property type="entry name" value="GerE"/>
    <property type="match status" value="1"/>
</dbReference>
<dbReference type="SUPFAM" id="SSF52172">
    <property type="entry name" value="CheY-like"/>
    <property type="match status" value="1"/>
</dbReference>
<dbReference type="GO" id="GO:0000160">
    <property type="term" value="P:phosphorelay signal transduction system"/>
    <property type="evidence" value="ECO:0007669"/>
    <property type="project" value="InterPro"/>
</dbReference>
<dbReference type="PROSITE" id="PS00622">
    <property type="entry name" value="HTH_LUXR_1"/>
    <property type="match status" value="1"/>
</dbReference>
<dbReference type="InterPro" id="IPR058245">
    <property type="entry name" value="NreC/VraR/RcsB-like_REC"/>
</dbReference>
<dbReference type="CDD" id="cd06170">
    <property type="entry name" value="LuxR_C_like"/>
    <property type="match status" value="1"/>
</dbReference>
<dbReference type="PANTHER" id="PTHR43214:SF40">
    <property type="entry name" value="TRANSCRIPTIONAL REGULATORY PROTEIN LNRK"/>
    <property type="match status" value="1"/>
</dbReference>
<dbReference type="RefSeq" id="WP_115482595.1">
    <property type="nucleotide sequence ID" value="NZ_QRCT01000045.1"/>
</dbReference>
<evidence type="ECO:0000259" key="9">
    <source>
        <dbReference type="PROSITE" id="PS50110"/>
    </source>
</evidence>
<dbReference type="PANTHER" id="PTHR43214">
    <property type="entry name" value="TWO-COMPONENT RESPONSE REGULATOR"/>
    <property type="match status" value="1"/>
</dbReference>
<feature type="domain" description="Response regulatory" evidence="9">
    <location>
        <begin position="2"/>
        <end position="118"/>
    </location>
</feature>
<sequence length="211" mass="24047">MRIVIIDDDNLVGISLKTILEANQEVEVLAIGNNGKEGILLYEKYQPDVLLMDIRMDIMTGIDAAKIIIEKDKNAKILFLTTFLDDDYIIKALQLGAKGYILKQDFESILPALKAVYSGQNVFGDKIISKIPSFLDQKKALEDLPFSISQKELELIRLVADGLSNKEISQKLYLSEGTIRNYLSNILEKLDLRDRTQLAVFYYQNHLDLYR</sequence>
<dbReference type="PROSITE" id="PS50043">
    <property type="entry name" value="HTH_LUXR_2"/>
    <property type="match status" value="1"/>
</dbReference>
<dbReference type="AlphaFoldDB" id="A0A371ATD4"/>
<comment type="function">
    <text evidence="6">May play the central regulatory role in sporulation. It may be an element of the effector pathway responsible for the activation of sporulation genes in response to nutritional stress. Spo0A may act in concert with spo0H (a sigma factor) to control the expression of some genes that are critical to the sporulation process.</text>
</comment>
<dbReference type="EMBL" id="QRCT01000045">
    <property type="protein sequence ID" value="RDU22833.1"/>
    <property type="molecule type" value="Genomic_DNA"/>
</dbReference>
<dbReference type="Gene3D" id="3.40.50.2300">
    <property type="match status" value="1"/>
</dbReference>
<keyword evidence="5" id="KW-0804">Transcription</keyword>
<evidence type="ECO:0000256" key="6">
    <source>
        <dbReference type="ARBA" id="ARBA00024867"/>
    </source>
</evidence>
<keyword evidence="11" id="KW-1185">Reference proteome</keyword>
<evidence type="ECO:0000256" key="5">
    <source>
        <dbReference type="ARBA" id="ARBA00023163"/>
    </source>
</evidence>
<feature type="domain" description="HTH luxR-type" evidence="8">
    <location>
        <begin position="141"/>
        <end position="206"/>
    </location>
</feature>
<evidence type="ECO:0000259" key="8">
    <source>
        <dbReference type="PROSITE" id="PS50043"/>
    </source>
</evidence>
<evidence type="ECO:0000256" key="1">
    <source>
        <dbReference type="ARBA" id="ARBA00018672"/>
    </source>
</evidence>
<evidence type="ECO:0000256" key="3">
    <source>
        <dbReference type="ARBA" id="ARBA00023015"/>
    </source>
</evidence>
<keyword evidence="4 10" id="KW-0238">DNA-binding</keyword>
<organism evidence="10 11">
    <name type="scientific">Anaerosacchariphilus polymeriproducens</name>
    <dbReference type="NCBI Taxonomy" id="1812858"/>
    <lineage>
        <taxon>Bacteria</taxon>
        <taxon>Bacillati</taxon>
        <taxon>Bacillota</taxon>
        <taxon>Clostridia</taxon>
        <taxon>Lachnospirales</taxon>
        <taxon>Lachnospiraceae</taxon>
        <taxon>Anaerosacchariphilus</taxon>
    </lineage>
</organism>
<dbReference type="InterPro" id="IPR016032">
    <property type="entry name" value="Sig_transdc_resp-reg_C-effctor"/>
</dbReference>
<dbReference type="PROSITE" id="PS50110">
    <property type="entry name" value="RESPONSE_REGULATORY"/>
    <property type="match status" value="1"/>
</dbReference>
<dbReference type="CDD" id="cd17535">
    <property type="entry name" value="REC_NarL-like"/>
    <property type="match status" value="1"/>
</dbReference>